<comment type="caution">
    <text evidence="2">The sequence shown here is derived from an EMBL/GenBank/DDBJ whole genome shotgun (WGS) entry which is preliminary data.</text>
</comment>
<feature type="non-terminal residue" evidence="2">
    <location>
        <position position="1"/>
    </location>
</feature>
<name>A0ABV0S1W2_9TELE</name>
<keyword evidence="3" id="KW-1185">Reference proteome</keyword>
<protein>
    <submittedName>
        <fullName evidence="2">Uncharacterized protein</fullName>
    </submittedName>
</protein>
<reference evidence="2 3" key="1">
    <citation type="submission" date="2021-06" db="EMBL/GenBank/DDBJ databases">
        <authorList>
            <person name="Palmer J.M."/>
        </authorList>
    </citation>
    <scope>NUCLEOTIDE SEQUENCE [LARGE SCALE GENOMIC DNA]</scope>
    <source>
        <strain evidence="2 3">XC_2019</strain>
        <tissue evidence="2">Muscle</tissue>
    </source>
</reference>
<gene>
    <name evidence="2" type="ORF">XENOCAPTIV_011459</name>
</gene>
<evidence type="ECO:0000313" key="3">
    <source>
        <dbReference type="Proteomes" id="UP001434883"/>
    </source>
</evidence>
<feature type="region of interest" description="Disordered" evidence="1">
    <location>
        <begin position="21"/>
        <end position="60"/>
    </location>
</feature>
<evidence type="ECO:0000256" key="1">
    <source>
        <dbReference type="SAM" id="MobiDB-lite"/>
    </source>
</evidence>
<dbReference type="EMBL" id="JAHRIN010067463">
    <property type="protein sequence ID" value="MEQ2214540.1"/>
    <property type="molecule type" value="Genomic_DNA"/>
</dbReference>
<sequence>TLQGRLHEVCLCLIQEGLGEMPQDSQSARGRRSLPGSGTVRVSSLTGEQHNQTNRWVCKA</sequence>
<dbReference type="Proteomes" id="UP001434883">
    <property type="component" value="Unassembled WGS sequence"/>
</dbReference>
<feature type="compositionally biased region" description="Polar residues" evidence="1">
    <location>
        <begin position="40"/>
        <end position="60"/>
    </location>
</feature>
<proteinExistence type="predicted"/>
<accession>A0ABV0S1W2</accession>
<evidence type="ECO:0000313" key="2">
    <source>
        <dbReference type="EMBL" id="MEQ2214540.1"/>
    </source>
</evidence>
<organism evidence="2 3">
    <name type="scientific">Xenoophorus captivus</name>
    <dbReference type="NCBI Taxonomy" id="1517983"/>
    <lineage>
        <taxon>Eukaryota</taxon>
        <taxon>Metazoa</taxon>
        <taxon>Chordata</taxon>
        <taxon>Craniata</taxon>
        <taxon>Vertebrata</taxon>
        <taxon>Euteleostomi</taxon>
        <taxon>Actinopterygii</taxon>
        <taxon>Neopterygii</taxon>
        <taxon>Teleostei</taxon>
        <taxon>Neoteleostei</taxon>
        <taxon>Acanthomorphata</taxon>
        <taxon>Ovalentaria</taxon>
        <taxon>Atherinomorphae</taxon>
        <taxon>Cyprinodontiformes</taxon>
        <taxon>Goodeidae</taxon>
        <taxon>Xenoophorus</taxon>
    </lineage>
</organism>